<evidence type="ECO:0000256" key="3">
    <source>
        <dbReference type="ARBA" id="ARBA00022692"/>
    </source>
</evidence>
<dbReference type="GO" id="GO:0019706">
    <property type="term" value="F:protein-cysteine S-palmitoyltransferase activity"/>
    <property type="evidence" value="ECO:0007669"/>
    <property type="project" value="UniProtKB-EC"/>
</dbReference>
<name>A0A6J2AFM7_ACIJB</name>
<dbReference type="GeneID" id="113602858"/>
<evidence type="ECO:0000313" key="11">
    <source>
        <dbReference type="RefSeq" id="XP_026927354.2"/>
    </source>
</evidence>
<dbReference type="Pfam" id="PF01529">
    <property type="entry name" value="DHHC"/>
    <property type="match status" value="1"/>
</dbReference>
<comment type="similarity">
    <text evidence="7">Belongs to the DHHC palmitoyltransferase family.</text>
</comment>
<evidence type="ECO:0000256" key="1">
    <source>
        <dbReference type="ARBA" id="ARBA00004141"/>
    </source>
</evidence>
<evidence type="ECO:0000256" key="8">
    <source>
        <dbReference type="SAM" id="MobiDB-lite"/>
    </source>
</evidence>
<dbReference type="RefSeq" id="XP_026927354.2">
    <property type="nucleotide sequence ID" value="XM_027071553.2"/>
</dbReference>
<dbReference type="KEGG" id="aju:113602858"/>
<comment type="subcellular location">
    <subcellularLocation>
        <location evidence="1">Membrane</location>
        <topology evidence="1">Multi-pass membrane protein</topology>
    </subcellularLocation>
</comment>
<keyword evidence="6 7" id="KW-0012">Acyltransferase</keyword>
<dbReference type="InterPro" id="IPR039859">
    <property type="entry name" value="PFA4/ZDH16/20/ERF2-like"/>
</dbReference>
<keyword evidence="4" id="KW-1133">Transmembrane helix</keyword>
<keyword evidence="3" id="KW-0812">Transmembrane</keyword>
<evidence type="ECO:0000313" key="10">
    <source>
        <dbReference type="Proteomes" id="UP001652583"/>
    </source>
</evidence>
<dbReference type="GO" id="GO:0016020">
    <property type="term" value="C:membrane"/>
    <property type="evidence" value="ECO:0007669"/>
    <property type="project" value="UniProtKB-SubCell"/>
</dbReference>
<evidence type="ECO:0000259" key="9">
    <source>
        <dbReference type="Pfam" id="PF01529"/>
    </source>
</evidence>
<dbReference type="PANTHER" id="PTHR12246">
    <property type="entry name" value="PALMITOYLTRANSFERASE ZDHHC16"/>
    <property type="match status" value="1"/>
</dbReference>
<proteinExistence type="inferred from homology"/>
<evidence type="ECO:0000256" key="4">
    <source>
        <dbReference type="ARBA" id="ARBA00022989"/>
    </source>
</evidence>
<feature type="domain" description="Palmitoyltransferase DHHC" evidence="9">
    <location>
        <begin position="94"/>
        <end position="133"/>
    </location>
</feature>
<evidence type="ECO:0000256" key="5">
    <source>
        <dbReference type="ARBA" id="ARBA00023136"/>
    </source>
</evidence>
<gene>
    <name evidence="11" type="primary">LOC113602858</name>
</gene>
<keyword evidence="5" id="KW-0472">Membrane</keyword>
<dbReference type="PROSITE" id="PS50216">
    <property type="entry name" value="DHHC"/>
    <property type="match status" value="1"/>
</dbReference>
<dbReference type="EC" id="2.3.1.225" evidence="7"/>
<keyword evidence="10" id="KW-1185">Reference proteome</keyword>
<feature type="region of interest" description="Disordered" evidence="8">
    <location>
        <begin position="1"/>
        <end position="24"/>
    </location>
</feature>
<evidence type="ECO:0000256" key="2">
    <source>
        <dbReference type="ARBA" id="ARBA00022679"/>
    </source>
</evidence>
<sequence length="277" mass="30302">MQRRRDPARPNPAPTMPARVPALPAPGRTHREWFVCDIPGIACAAGTWLPARGPAYFLAHDALFHLLALAAHARTALTDAGAVPLGAARGGPRCSLCGSARPARTHHCTVCGRRTRKLDLRPWVDNCVGEDDQKGPTLRRYARGDWDALSSPTPRAPVVFLLPVALKGFVFASAMFASQMRAICTDRARIEQLRSERPGTGRTSAWMNLKAVFGHRLSLAWISPFASPQPRAANTEVLLCALREAELSQSEWQGLGCGRIDDCKAARRQGSFLYSRF</sequence>
<dbReference type="AlphaFoldDB" id="A0A6J2AFM7"/>
<comment type="catalytic activity">
    <reaction evidence="7">
        <text>L-cysteinyl-[protein] + hexadecanoyl-CoA = S-hexadecanoyl-L-cysteinyl-[protein] + CoA</text>
        <dbReference type="Rhea" id="RHEA:36683"/>
        <dbReference type="Rhea" id="RHEA-COMP:10131"/>
        <dbReference type="Rhea" id="RHEA-COMP:11032"/>
        <dbReference type="ChEBI" id="CHEBI:29950"/>
        <dbReference type="ChEBI" id="CHEBI:57287"/>
        <dbReference type="ChEBI" id="CHEBI:57379"/>
        <dbReference type="ChEBI" id="CHEBI:74151"/>
        <dbReference type="EC" id="2.3.1.225"/>
    </reaction>
</comment>
<evidence type="ECO:0000256" key="7">
    <source>
        <dbReference type="RuleBase" id="RU079119"/>
    </source>
</evidence>
<organism evidence="10 11">
    <name type="scientific">Acinonyx jubatus</name>
    <name type="common">Cheetah</name>
    <dbReference type="NCBI Taxonomy" id="32536"/>
    <lineage>
        <taxon>Eukaryota</taxon>
        <taxon>Metazoa</taxon>
        <taxon>Chordata</taxon>
        <taxon>Craniata</taxon>
        <taxon>Vertebrata</taxon>
        <taxon>Euteleostomi</taxon>
        <taxon>Mammalia</taxon>
        <taxon>Eutheria</taxon>
        <taxon>Laurasiatheria</taxon>
        <taxon>Carnivora</taxon>
        <taxon>Feliformia</taxon>
        <taxon>Felidae</taxon>
        <taxon>Felinae</taxon>
        <taxon>Acinonyx</taxon>
    </lineage>
</organism>
<accession>A0A6J2AFM7</accession>
<evidence type="ECO:0000256" key="6">
    <source>
        <dbReference type="ARBA" id="ARBA00023315"/>
    </source>
</evidence>
<dbReference type="Proteomes" id="UP001652583">
    <property type="component" value="Chromosome B4"/>
</dbReference>
<comment type="domain">
    <text evidence="7">The DHHC domain is required for palmitoyltransferase activity.</text>
</comment>
<dbReference type="InterPro" id="IPR001594">
    <property type="entry name" value="Palmitoyltrfase_DHHC"/>
</dbReference>
<keyword evidence="2 7" id="KW-0808">Transferase</keyword>
<reference evidence="11" key="1">
    <citation type="submission" date="2025-08" db="UniProtKB">
        <authorList>
            <consortium name="RefSeq"/>
        </authorList>
    </citation>
    <scope>IDENTIFICATION</scope>
    <source>
        <tissue evidence="11">Blood</tissue>
    </source>
</reference>
<protein>
    <recommendedName>
        <fullName evidence="7">Palmitoyltransferase</fullName>
        <ecNumber evidence="7">2.3.1.225</ecNumber>
    </recommendedName>
</protein>